<keyword evidence="3" id="KW-1185">Reference proteome</keyword>
<dbReference type="InterPro" id="IPR011989">
    <property type="entry name" value="ARM-like"/>
</dbReference>
<dbReference type="PANTHER" id="PTHR32059:SF0">
    <property type="entry name" value="RAB11-BINDING PROTEIN RELCH"/>
    <property type="match status" value="1"/>
</dbReference>
<dbReference type="STRING" id="6832.A0A553PB05"/>
<dbReference type="Gene3D" id="1.25.10.10">
    <property type="entry name" value="Leucine-rich Repeat Variant"/>
    <property type="match status" value="2"/>
</dbReference>
<accession>A0A553PB05</accession>
<proteinExistence type="predicted"/>
<dbReference type="PROSITE" id="PS50896">
    <property type="entry name" value="LISH"/>
    <property type="match status" value="1"/>
</dbReference>
<dbReference type="OMA" id="RQDLNCA"/>
<dbReference type="AlphaFoldDB" id="A0A553PB05"/>
<dbReference type="SUPFAM" id="SSF48371">
    <property type="entry name" value="ARM repeat"/>
    <property type="match status" value="1"/>
</dbReference>
<evidence type="ECO:0000256" key="1">
    <source>
        <dbReference type="SAM" id="Coils"/>
    </source>
</evidence>
<dbReference type="InterPro" id="IPR006594">
    <property type="entry name" value="LisH"/>
</dbReference>
<evidence type="ECO:0000313" key="2">
    <source>
        <dbReference type="EMBL" id="TRY74860.1"/>
    </source>
</evidence>
<gene>
    <name evidence="2" type="ORF">TCAL_11211</name>
</gene>
<organism evidence="2 3">
    <name type="scientific">Tigriopus californicus</name>
    <name type="common">Marine copepod</name>
    <dbReference type="NCBI Taxonomy" id="6832"/>
    <lineage>
        <taxon>Eukaryota</taxon>
        <taxon>Metazoa</taxon>
        <taxon>Ecdysozoa</taxon>
        <taxon>Arthropoda</taxon>
        <taxon>Crustacea</taxon>
        <taxon>Multicrustacea</taxon>
        <taxon>Hexanauplia</taxon>
        <taxon>Copepoda</taxon>
        <taxon>Harpacticoida</taxon>
        <taxon>Harpacticidae</taxon>
        <taxon>Tigriopus</taxon>
    </lineage>
</organism>
<dbReference type="InterPro" id="IPR016024">
    <property type="entry name" value="ARM-type_fold"/>
</dbReference>
<comment type="caution">
    <text evidence="2">The sequence shown here is derived from an EMBL/GenBank/DDBJ whole genome shotgun (WGS) entry which is preliminary data.</text>
</comment>
<dbReference type="InterPro" id="IPR040362">
    <property type="entry name" value="RELCH"/>
</dbReference>
<reference evidence="2 3" key="1">
    <citation type="journal article" date="2018" name="Nat. Ecol. Evol.">
        <title>Genomic signatures of mitonuclear coevolution across populations of Tigriopus californicus.</title>
        <authorList>
            <person name="Barreto F.S."/>
            <person name="Watson E.T."/>
            <person name="Lima T.G."/>
            <person name="Willett C.S."/>
            <person name="Edmands S."/>
            <person name="Li W."/>
            <person name="Burton R.S."/>
        </authorList>
    </citation>
    <scope>NUCLEOTIDE SEQUENCE [LARGE SCALE GENOMIC DNA]</scope>
    <source>
        <strain evidence="2 3">San Diego</strain>
    </source>
</reference>
<name>A0A553PB05_TIGCA</name>
<dbReference type="OrthoDB" id="1695393at2759"/>
<dbReference type="PANTHER" id="PTHR32059">
    <property type="entry name" value="RAB11-BINDING PROTEIN RELCH"/>
    <property type="match status" value="1"/>
</dbReference>
<dbReference type="EMBL" id="VCGU01000005">
    <property type="protein sequence ID" value="TRY74860.1"/>
    <property type="molecule type" value="Genomic_DNA"/>
</dbReference>
<evidence type="ECO:0000313" key="3">
    <source>
        <dbReference type="Proteomes" id="UP000318571"/>
    </source>
</evidence>
<sequence length="1081" mass="121820">MNYQSVADQLLSSGLLLTALELHVELAERGKELTSLKKFFENPSNFEKYTRKFSVPPSPCPSQASIEGFKHRRGSQATLDSTSLFELTRFSEDSRAQTEDRLAVLEFELRKARETIHSLRSQLTDQAAKLQDSFHPQADVPGGGESAKLSLISDLVEDPEDDEIPAIRSHERRTINYLVNEYLLQQGCKLTSITFSDENSEEDFEDWDSVGLNVAKPPSLLRLFRDFGQHVVPEKDQTEQSCQTDEPWIDNAEISRLEGQNQALETECQVLRVARDELSEKLSDHQKLQDQSEMKIKKLQLDHQCLEELIETLKANRSSEPSGNANEEDQPSSVAIEDMDVDLSPRFPISVALFQLLSHRCHIRNQPSSQETLTKMSEADALDTVLQLLATSLPNIVPNVILAKRDELIPLLLITIQMHPESKIRDHFLNLLFNLIKRPEAPQREMIIHGFQAMAQKSGPARIESELLPQCWEQIGHKYEERRILVAETCGQLMPFIPANLRVSLLLSMLQQMALEDREVQVRCSAIRSLAFLVIYLDSDEKFDSLWQLTSTLLKETHLEVIHVTHETLLPAMAHLGTALNLLHSAIARESIHLLIKHTDLAEDWSSYQAIHIQLTTLSVLLPFVIHSVISSAPKLQKEKRQDHSIDPVQPKDLCVSNTLQVFYQDETSMASVIQAFQDLVGCEWYERWSEMNWFLDAFLTPFFQALAKIPVPSESHDFEDAILKPAIEFVSQLIESFGRDFGLMSLLPLIERQQEQNPPHHMDNVLKAVIAVAILRPCQSQEVFVATLKQWLILHLQESHPTNSILFAIKSTLNESRNFGVSIAEMAWTLVTDQDRALRNFSGRIFEALVVEVIEDDDLIGNRILPGLVTLSSDPDELIRISALPGLGVIMAGSMDALREKAAFQFLVSLEEGESAIVFLAVLAVLGHVWKDLPMKMREETILYRVAHIFSKFCSLDQDAGSLSRVSDICLSLLQLYEIVSDQTLSANSVHQILLPNLDLLSKCMESVVPTAQDRVHAIEAKLESIYGVGHANQNGESRLPTGSNAATKMVQSPSLDEMKHKMGKLFNKPGGPVPFWKKS</sequence>
<feature type="coiled-coil region" evidence="1">
    <location>
        <begin position="254"/>
        <end position="316"/>
    </location>
</feature>
<dbReference type="GO" id="GO:0005802">
    <property type="term" value="C:trans-Golgi network"/>
    <property type="evidence" value="ECO:0007669"/>
    <property type="project" value="InterPro"/>
</dbReference>
<dbReference type="Proteomes" id="UP000318571">
    <property type="component" value="Chromosome 2"/>
</dbReference>
<dbReference type="GO" id="GO:0055037">
    <property type="term" value="C:recycling endosome"/>
    <property type="evidence" value="ECO:0007669"/>
    <property type="project" value="TreeGrafter"/>
</dbReference>
<keyword evidence="1" id="KW-0175">Coiled coil</keyword>
<dbReference type="GO" id="GO:0032367">
    <property type="term" value="P:intracellular cholesterol transport"/>
    <property type="evidence" value="ECO:0007669"/>
    <property type="project" value="InterPro"/>
</dbReference>
<protein>
    <submittedName>
        <fullName evidence="2">Uncharacterized protein</fullName>
    </submittedName>
</protein>
<feature type="coiled-coil region" evidence="1">
    <location>
        <begin position="95"/>
        <end position="129"/>
    </location>
</feature>